<feature type="region of interest" description="Disordered" evidence="4">
    <location>
        <begin position="582"/>
        <end position="613"/>
    </location>
</feature>
<keyword evidence="3" id="KW-0539">Nucleus</keyword>
<dbReference type="InterPro" id="IPR006909">
    <property type="entry name" value="Rad21/Rec8_C_eu"/>
</dbReference>
<reference evidence="6" key="1">
    <citation type="submission" date="2025-08" db="UniProtKB">
        <authorList>
            <consortium name="RefSeq"/>
        </authorList>
    </citation>
    <scope>IDENTIFICATION</scope>
    <source>
        <tissue evidence="6">Leaves</tissue>
    </source>
</reference>
<dbReference type="PANTHER" id="PTHR12585">
    <property type="entry name" value="SCC1 / RAD21 FAMILY MEMBER"/>
    <property type="match status" value="1"/>
</dbReference>
<dbReference type="InterPro" id="IPR039781">
    <property type="entry name" value="Rad21/Rec8-like"/>
</dbReference>
<comment type="subcellular location">
    <subcellularLocation>
        <location evidence="1">Nucleus</location>
    </subcellularLocation>
</comment>
<gene>
    <name evidence="6" type="primary">LOC109009177</name>
</gene>
<dbReference type="CDD" id="cd21793">
    <property type="entry name" value="Rad21_Rec8_M_AtSYN1-like"/>
    <property type="match status" value="1"/>
</dbReference>
<dbReference type="Gramene" id="Jr01_06240_p1">
    <property type="protein sequence ID" value="cds.Jr01_06240_p1"/>
    <property type="gene ID" value="Jr01_06240"/>
</dbReference>
<feature type="compositionally biased region" description="Basic and acidic residues" evidence="4">
    <location>
        <begin position="600"/>
        <end position="611"/>
    </location>
</feature>
<feature type="region of interest" description="Disordered" evidence="4">
    <location>
        <begin position="247"/>
        <end position="268"/>
    </location>
</feature>
<dbReference type="InterPro" id="IPR036390">
    <property type="entry name" value="WH_DNA-bd_sf"/>
</dbReference>
<dbReference type="STRING" id="51240.A0A2I4GMH3"/>
<comment type="similarity">
    <text evidence="2">Belongs to the rad21 family.</text>
</comment>
<dbReference type="Proteomes" id="UP000235220">
    <property type="component" value="Chromosome 1"/>
</dbReference>
<protein>
    <submittedName>
        <fullName evidence="6">Sister chromatid cohesion 1 protein 2</fullName>
    </submittedName>
</protein>
<dbReference type="OrthoDB" id="10071381at2759"/>
<dbReference type="GeneID" id="109009177"/>
<dbReference type="Pfam" id="PF04824">
    <property type="entry name" value="Rad21_Rec8"/>
    <property type="match status" value="1"/>
</dbReference>
<proteinExistence type="inferred from homology"/>
<accession>A0A2I4GMH3</accession>
<dbReference type="AlphaFoldDB" id="A0A2I4GMH3"/>
<dbReference type="GO" id="GO:1990414">
    <property type="term" value="P:replication-born double-strand break repair via sister chromatid exchange"/>
    <property type="evidence" value="ECO:0000318"/>
    <property type="project" value="GO_Central"/>
</dbReference>
<evidence type="ECO:0000256" key="4">
    <source>
        <dbReference type="SAM" id="MobiDB-lite"/>
    </source>
</evidence>
<dbReference type="FunCoup" id="A0A2I4GMH3">
    <property type="interactions" value="2624"/>
</dbReference>
<dbReference type="KEGG" id="jre:109009177"/>
<evidence type="ECO:0000256" key="3">
    <source>
        <dbReference type="ARBA" id="ARBA00023242"/>
    </source>
</evidence>
<evidence type="ECO:0000313" key="5">
    <source>
        <dbReference type="Proteomes" id="UP000235220"/>
    </source>
</evidence>
<evidence type="ECO:0000313" key="6">
    <source>
        <dbReference type="RefSeq" id="XP_018845107.1"/>
    </source>
</evidence>
<dbReference type="RefSeq" id="XP_018845107.1">
    <property type="nucleotide sequence ID" value="XM_018989562.2"/>
</dbReference>
<dbReference type="InterPro" id="IPR023093">
    <property type="entry name" value="ScpA-like_C"/>
</dbReference>
<sequence>MFYSQCLLSGKGPLGAIWVAAYFFKKLKKAQVTETDIPSSVDKILQDELDVVAYRVLAYLLLGVVRIYSKKVEYLFDDCHQVLIKINDFVLSTKDSALVETLSAPYSSITLPERFELDAFDLGILDDVSGGNVVPHEEITLKDGAWKKKGIGQYSLLKYPYGEISVFHSTCSTDYTFADNVLSSGTMEIDMEVSTSHYLTCMEEHTESLQGRRFSQAECVDLEMFYEVQEESMDPFTPFGEEVHQTNGEKTGAPAMAQSEEKTPGEASMGKYQDFRFSKEGCMNLETLSGTDGEPIEQINLSGEDHRIDGEQIKVLVLAQENQIHQVIRKTHDLSNSGTSMEKLRVDKFSQEEWIDYDMFCGAKVEHPKLVRQFNEGHHNDTEVIEFPNLASSENKKSHVNTEERPLSIMLDGTPQSKFPGASGTSTPEFILTPLTRERARISRKRKCLIDETIVLPNKVLRQSIHDASDLVSKRKKTAHNGLAVWKASRIFSLPQGFLEPLMPCISSELRSLFYTKKLKILESAETINNPEKFDIQESPTVGGSDRVAEFFYVGRSEQIAIAPKTPVKCSTLIRSFESPDNANNVNSGRLRPGSSFGSVEKEPPSSKDQELDPSLMNEEIHSCGADNTELYGWSGRTRIAARYLYKNFFNGKKGREEEIVSLSQVLEGRTKKESARLFYEMLVLRTTGYVDVKQDNAHGDIQVWRLPKWDQTYGADGP</sequence>
<dbReference type="Gene3D" id="1.10.10.580">
    <property type="entry name" value="Structural maintenance of chromosome 1. Chain E"/>
    <property type="match status" value="1"/>
</dbReference>
<dbReference type="GO" id="GO:0003682">
    <property type="term" value="F:chromatin binding"/>
    <property type="evidence" value="ECO:0000318"/>
    <property type="project" value="GO_Central"/>
</dbReference>
<evidence type="ECO:0000256" key="2">
    <source>
        <dbReference type="ARBA" id="ARBA00009870"/>
    </source>
</evidence>
<dbReference type="GO" id="GO:0000278">
    <property type="term" value="P:mitotic cell cycle"/>
    <property type="evidence" value="ECO:0007669"/>
    <property type="project" value="EnsemblPlants"/>
</dbReference>
<dbReference type="GO" id="GO:0007062">
    <property type="term" value="P:sister chromatid cohesion"/>
    <property type="evidence" value="ECO:0000318"/>
    <property type="project" value="GO_Central"/>
</dbReference>
<dbReference type="SUPFAM" id="SSF46785">
    <property type="entry name" value="Winged helix' DNA-binding domain"/>
    <property type="match status" value="1"/>
</dbReference>
<dbReference type="GO" id="GO:0005634">
    <property type="term" value="C:nucleus"/>
    <property type="evidence" value="ECO:0007669"/>
    <property type="project" value="UniProtKB-SubCell"/>
</dbReference>
<organism evidence="5 6">
    <name type="scientific">Juglans regia</name>
    <name type="common">English walnut</name>
    <dbReference type="NCBI Taxonomy" id="51240"/>
    <lineage>
        <taxon>Eukaryota</taxon>
        <taxon>Viridiplantae</taxon>
        <taxon>Streptophyta</taxon>
        <taxon>Embryophyta</taxon>
        <taxon>Tracheophyta</taxon>
        <taxon>Spermatophyta</taxon>
        <taxon>Magnoliopsida</taxon>
        <taxon>eudicotyledons</taxon>
        <taxon>Gunneridae</taxon>
        <taxon>Pentapetalae</taxon>
        <taxon>rosids</taxon>
        <taxon>fabids</taxon>
        <taxon>Fagales</taxon>
        <taxon>Juglandaceae</taxon>
        <taxon>Juglans</taxon>
    </lineage>
</organism>
<dbReference type="InterPro" id="IPR006910">
    <property type="entry name" value="Rad21_Rec8_N"/>
</dbReference>
<dbReference type="Pfam" id="PF04825">
    <property type="entry name" value="Rad21_Rec8_N"/>
    <property type="match status" value="1"/>
</dbReference>
<evidence type="ECO:0000256" key="1">
    <source>
        <dbReference type="ARBA" id="ARBA00004123"/>
    </source>
</evidence>
<dbReference type="GO" id="GO:0008278">
    <property type="term" value="C:cohesin complex"/>
    <property type="evidence" value="ECO:0000318"/>
    <property type="project" value="GO_Central"/>
</dbReference>
<keyword evidence="5" id="KW-1185">Reference proteome</keyword>
<dbReference type="PANTHER" id="PTHR12585:SF73">
    <property type="entry name" value="SISTER CHROMATID COHESION 1 PROTEIN 2"/>
    <property type="match status" value="1"/>
</dbReference>
<name>A0A2I4GMH3_JUGRE</name>